<evidence type="ECO:0000313" key="2">
    <source>
        <dbReference type="EMBL" id="KAK5819681.1"/>
    </source>
</evidence>
<evidence type="ECO:0000313" key="3">
    <source>
        <dbReference type="Proteomes" id="UP001358586"/>
    </source>
</evidence>
<dbReference type="Proteomes" id="UP001358586">
    <property type="component" value="Chromosome 7"/>
</dbReference>
<gene>
    <name evidence="2" type="ORF">PVK06_024700</name>
</gene>
<sequence>MESPFIVHVSNDKKEEDSKDIKECMRRIESLVKVDFVAGQEAPTVEEEVDVGEEEVRVAVVNEKAEEENIEKESTEKESTENIVNASEFRDQARPVEVAEITSEKHHISLAIVVYTGPLKVTLPTQEIANDAGEALEIEEQSEDRVKPKKKKRNYSEDKKCKRRRKRG</sequence>
<proteinExistence type="predicted"/>
<feature type="region of interest" description="Disordered" evidence="1">
    <location>
        <begin position="139"/>
        <end position="168"/>
    </location>
</feature>
<accession>A0ABR0PEF1</accession>
<protein>
    <submittedName>
        <fullName evidence="2">Uncharacterized protein</fullName>
    </submittedName>
</protein>
<name>A0ABR0PEF1_GOSAR</name>
<dbReference type="EMBL" id="JARKNE010000007">
    <property type="protein sequence ID" value="KAK5819681.1"/>
    <property type="molecule type" value="Genomic_DNA"/>
</dbReference>
<organism evidence="2 3">
    <name type="scientific">Gossypium arboreum</name>
    <name type="common">Tree cotton</name>
    <name type="synonym">Gossypium nanking</name>
    <dbReference type="NCBI Taxonomy" id="29729"/>
    <lineage>
        <taxon>Eukaryota</taxon>
        <taxon>Viridiplantae</taxon>
        <taxon>Streptophyta</taxon>
        <taxon>Embryophyta</taxon>
        <taxon>Tracheophyta</taxon>
        <taxon>Spermatophyta</taxon>
        <taxon>Magnoliopsida</taxon>
        <taxon>eudicotyledons</taxon>
        <taxon>Gunneridae</taxon>
        <taxon>Pentapetalae</taxon>
        <taxon>rosids</taxon>
        <taxon>malvids</taxon>
        <taxon>Malvales</taxon>
        <taxon>Malvaceae</taxon>
        <taxon>Malvoideae</taxon>
        <taxon>Gossypium</taxon>
    </lineage>
</organism>
<reference evidence="2 3" key="1">
    <citation type="submission" date="2023-03" db="EMBL/GenBank/DDBJ databases">
        <title>WGS of Gossypium arboreum.</title>
        <authorList>
            <person name="Yu D."/>
        </authorList>
    </citation>
    <scope>NUCLEOTIDE SEQUENCE [LARGE SCALE GENOMIC DNA]</scope>
    <source>
        <tissue evidence="2">Leaf</tissue>
    </source>
</reference>
<feature type="region of interest" description="Disordered" evidence="1">
    <location>
        <begin position="65"/>
        <end position="88"/>
    </location>
</feature>
<comment type="caution">
    <text evidence="2">The sequence shown here is derived from an EMBL/GenBank/DDBJ whole genome shotgun (WGS) entry which is preliminary data.</text>
</comment>
<evidence type="ECO:0000256" key="1">
    <source>
        <dbReference type="SAM" id="MobiDB-lite"/>
    </source>
</evidence>
<feature type="compositionally biased region" description="Basic and acidic residues" evidence="1">
    <location>
        <begin position="71"/>
        <end position="80"/>
    </location>
</feature>
<keyword evidence="3" id="KW-1185">Reference proteome</keyword>